<keyword evidence="4" id="KW-0862">Zinc</keyword>
<dbReference type="PANTHER" id="PTHR45686:SF4">
    <property type="entry name" value="ADP-RIBOSYLATION FACTOR GTPASE ACTIVATING PROTEIN 3, ISOFORM H"/>
    <property type="match status" value="1"/>
</dbReference>
<proteinExistence type="predicted"/>
<dbReference type="FunFam" id="1.10.220.150:FF:000004">
    <property type="entry name" value="Putative ADP-ribosylation factor GTPase-activating protein 2"/>
    <property type="match status" value="1"/>
</dbReference>
<dbReference type="InterPro" id="IPR001164">
    <property type="entry name" value="ArfGAP_dom"/>
</dbReference>
<dbReference type="CDD" id="cd08831">
    <property type="entry name" value="ArfGap_ArfGap2_3_like"/>
    <property type="match status" value="1"/>
</dbReference>
<dbReference type="SUPFAM" id="SSF57863">
    <property type="entry name" value="ArfGap/RecO-like zinc finger"/>
    <property type="match status" value="1"/>
</dbReference>
<feature type="compositionally biased region" description="Low complexity" evidence="6">
    <location>
        <begin position="227"/>
        <end position="242"/>
    </location>
</feature>
<feature type="region of interest" description="Disordered" evidence="6">
    <location>
        <begin position="420"/>
        <end position="446"/>
    </location>
</feature>
<dbReference type="Pfam" id="PF01412">
    <property type="entry name" value="ArfGap"/>
    <property type="match status" value="1"/>
</dbReference>
<dbReference type="Gene3D" id="1.10.220.150">
    <property type="entry name" value="Arf GTPase activating protein"/>
    <property type="match status" value="1"/>
</dbReference>
<dbReference type="InterPro" id="IPR037278">
    <property type="entry name" value="ARFGAP/RecO"/>
</dbReference>
<protein>
    <submittedName>
        <fullName evidence="8">ADP-ribosylation factor GTPase-activating protein 2</fullName>
    </submittedName>
</protein>
<evidence type="ECO:0000313" key="8">
    <source>
        <dbReference type="EMBL" id="MUP40641.1"/>
    </source>
</evidence>
<dbReference type="GO" id="GO:0008270">
    <property type="term" value="F:zinc ion binding"/>
    <property type="evidence" value="ECO:0007669"/>
    <property type="project" value="UniProtKB-KW"/>
</dbReference>
<feature type="compositionally biased region" description="Polar residues" evidence="6">
    <location>
        <begin position="194"/>
        <end position="218"/>
    </location>
</feature>
<dbReference type="PANTHER" id="PTHR45686">
    <property type="entry name" value="ADP-RIBOSYLATION FACTOR GTPASE ACTIVATING PROTEIN 3, ISOFORM H-RELATED"/>
    <property type="match status" value="1"/>
</dbReference>
<feature type="region of interest" description="Disordered" evidence="6">
    <location>
        <begin position="375"/>
        <end position="407"/>
    </location>
</feature>
<accession>A0A646QEF5</accession>
<dbReference type="GO" id="GO:0005096">
    <property type="term" value="F:GTPase activator activity"/>
    <property type="evidence" value="ECO:0007669"/>
    <property type="project" value="UniProtKB-KW"/>
</dbReference>
<feature type="compositionally biased region" description="Basic and acidic residues" evidence="6">
    <location>
        <begin position="420"/>
        <end position="431"/>
    </location>
</feature>
<dbReference type="SMART" id="SM00105">
    <property type="entry name" value="ArfGap"/>
    <property type="match status" value="1"/>
</dbReference>
<evidence type="ECO:0000256" key="5">
    <source>
        <dbReference type="PROSITE-ProRule" id="PRU00288"/>
    </source>
</evidence>
<dbReference type="GO" id="GO:0048205">
    <property type="term" value="P:COPI coating of Golgi vesicle"/>
    <property type="evidence" value="ECO:0007669"/>
    <property type="project" value="TreeGrafter"/>
</dbReference>
<keyword evidence="2" id="KW-0479">Metal-binding</keyword>
<dbReference type="AlphaFoldDB" id="A0A646QEF5"/>
<sequence length="549" mass="60881">MAEDTPTKNDISAIFKRLRSIPTNKACFDCNAKNPTWASITYGVFICIDCSAIHRSLGVHLSFVRSTNLDTNWTWLQLRAMQCGGNANAMSFFRQHNCTTTDSQQKYNSRAAQLYREKLHHLAVTAMRSHGTKLHVDSGQEHPSSPEQKEVDFFEQHDDVAINNSINNNNELLGNGIVFSLARTSESRNEELQNDTVDSSGPNVEAALSTSPTYAQKQLESRKPTIGARKPAAAKKGIGAKKSGLGAQKVSTNFSEIEREAQLREQAVAEEKQQQSLSKEEEMKKIISMRLAYQDLSIQKQKEEEKLKQQNPTKASQLERLGMGFGNRTSGIAHSATSNMQTIEQESPNKSSSNFSRNKERDYFEDEYEFCFTPGPPKYGDSPFSREDRNSFYSSKNEDKYGGGRNSLWLSEKSEKKSSFSDETIISKEPDDSAVSGRSRKVESSSVYADTDEAVKKFGNAKAISSEQYFGGSRDMDYERKTNLARFEGSSSISSADYFGDSSHRAPAPSSFSGPDLDDIKEGVKAGVTKVAGKLSSLANGVMTSIQRK</sequence>
<evidence type="ECO:0000256" key="2">
    <source>
        <dbReference type="ARBA" id="ARBA00022723"/>
    </source>
</evidence>
<dbReference type="InterPro" id="IPR038508">
    <property type="entry name" value="ArfGAP_dom_sf"/>
</dbReference>
<keyword evidence="1" id="KW-0343">GTPase activation</keyword>
<dbReference type="PRINTS" id="PR00405">
    <property type="entry name" value="REVINTRACTNG"/>
</dbReference>
<feature type="region of interest" description="Disordered" evidence="6">
    <location>
        <begin position="302"/>
        <end position="332"/>
    </location>
</feature>
<feature type="domain" description="Arf-GAP" evidence="7">
    <location>
        <begin position="12"/>
        <end position="119"/>
    </location>
</feature>
<dbReference type="EMBL" id="GHBY01000464">
    <property type="protein sequence ID" value="MUP40641.1"/>
    <property type="molecule type" value="Transcribed_RNA"/>
</dbReference>
<evidence type="ECO:0000256" key="3">
    <source>
        <dbReference type="ARBA" id="ARBA00022771"/>
    </source>
</evidence>
<feature type="region of interest" description="Disordered" evidence="6">
    <location>
        <begin position="189"/>
        <end position="242"/>
    </location>
</feature>
<evidence type="ECO:0000256" key="4">
    <source>
        <dbReference type="ARBA" id="ARBA00022833"/>
    </source>
</evidence>
<evidence type="ECO:0000256" key="1">
    <source>
        <dbReference type="ARBA" id="ARBA00022468"/>
    </source>
</evidence>
<organism evidence="8">
    <name type="scientific">Hemiscolopendra marginata</name>
    <dbReference type="NCBI Taxonomy" id="943146"/>
    <lineage>
        <taxon>Eukaryota</taxon>
        <taxon>Metazoa</taxon>
        <taxon>Ecdysozoa</taxon>
        <taxon>Arthropoda</taxon>
        <taxon>Myriapoda</taxon>
        <taxon>Chilopoda</taxon>
        <taxon>Pleurostigmophora</taxon>
        <taxon>Scolopendromorpha</taxon>
        <taxon>Scolopendridae</taxon>
        <taxon>Hemiscolopendra</taxon>
    </lineage>
</organism>
<dbReference type="GO" id="GO:0000139">
    <property type="term" value="C:Golgi membrane"/>
    <property type="evidence" value="ECO:0007669"/>
    <property type="project" value="GOC"/>
</dbReference>
<name>A0A646QEF5_9MYRI</name>
<feature type="region of interest" description="Disordered" evidence="6">
    <location>
        <begin position="498"/>
        <end position="519"/>
    </location>
</feature>
<keyword evidence="3 5" id="KW-0863">Zinc-finger</keyword>
<evidence type="ECO:0000256" key="6">
    <source>
        <dbReference type="SAM" id="MobiDB-lite"/>
    </source>
</evidence>
<evidence type="ECO:0000259" key="7">
    <source>
        <dbReference type="PROSITE" id="PS50115"/>
    </source>
</evidence>
<reference evidence="8" key="1">
    <citation type="submission" date="2018-11" db="EMBL/GenBank/DDBJ databases">
        <title>Venom-gland transcriptomics and venom proteomics of the Florida green centipede (Hemiscolopendra marginata) reveal sex-based variation in a centipede venom.</title>
        <authorList>
            <person name="Nystrom G.S."/>
            <person name="Ward M.J."/>
            <person name="Ellsworth S.A."/>
            <person name="Rokyta D.R."/>
        </authorList>
    </citation>
    <scope>NUCLEOTIDE SEQUENCE</scope>
    <source>
        <tissue evidence="8">Venom gland</tissue>
    </source>
</reference>
<feature type="compositionally biased region" description="Basic and acidic residues" evidence="6">
    <location>
        <begin position="384"/>
        <end position="402"/>
    </location>
</feature>
<dbReference type="PROSITE" id="PS50115">
    <property type="entry name" value="ARFGAP"/>
    <property type="match status" value="1"/>
</dbReference>